<dbReference type="AlphaFoldDB" id="A0A7K8JFF1"/>
<evidence type="ECO:0000259" key="2">
    <source>
        <dbReference type="PROSITE" id="PS50835"/>
    </source>
</evidence>
<feature type="non-terminal residue" evidence="3">
    <location>
        <position position="1"/>
    </location>
</feature>
<feature type="non-terminal residue" evidence="3">
    <location>
        <position position="522"/>
    </location>
</feature>
<dbReference type="InterPro" id="IPR013098">
    <property type="entry name" value="Ig_I-set"/>
</dbReference>
<dbReference type="GO" id="GO:0046790">
    <property type="term" value="F:virion binding"/>
    <property type="evidence" value="ECO:0007669"/>
    <property type="project" value="TreeGrafter"/>
</dbReference>
<dbReference type="GO" id="GO:0075512">
    <property type="term" value="P:clathrin-dependent endocytosis of virus by host cell"/>
    <property type="evidence" value="ECO:0007669"/>
    <property type="project" value="TreeGrafter"/>
</dbReference>
<dbReference type="SMART" id="SM00409">
    <property type="entry name" value="IG"/>
    <property type="match status" value="5"/>
</dbReference>
<feature type="domain" description="Ig-like" evidence="2">
    <location>
        <begin position="302"/>
        <end position="383"/>
    </location>
</feature>
<dbReference type="Proteomes" id="UP000541605">
    <property type="component" value="Unassembled WGS sequence"/>
</dbReference>
<dbReference type="GO" id="GO:0005886">
    <property type="term" value="C:plasma membrane"/>
    <property type="evidence" value="ECO:0007669"/>
    <property type="project" value="TreeGrafter"/>
</dbReference>
<protein>
    <submittedName>
        <fullName evidence="3">SN protein</fullName>
    </submittedName>
</protein>
<proteinExistence type="predicted"/>
<dbReference type="Pfam" id="PF07679">
    <property type="entry name" value="I-set"/>
    <property type="match status" value="1"/>
</dbReference>
<dbReference type="InterPro" id="IPR013783">
    <property type="entry name" value="Ig-like_fold"/>
</dbReference>
<evidence type="ECO:0000313" key="3">
    <source>
        <dbReference type="EMBL" id="NXE02853.1"/>
    </source>
</evidence>
<name>A0A7K8JFF1_9PASS</name>
<dbReference type="InterPro" id="IPR036179">
    <property type="entry name" value="Ig-like_dom_sf"/>
</dbReference>
<dbReference type="SMART" id="SM00408">
    <property type="entry name" value="IGc2"/>
    <property type="match status" value="5"/>
</dbReference>
<sequence length="522" mass="54762">SPLWVPEVSGCSLGSLPPSWADPPRALVLSTFLEPPLGQRGILECSVDSSPPAQLALFKDGALVVSTALSPPVPRPRLRVTSATNALRVRVQPVLLQDEGEYRWWAPRNLEPAPATLSSLPAATRVLVRPSAEVPEGTEVTLTCQAPHARPGTLYAWFKNGQWAAEGPEPSLRLRGHRSDAGLYGCQAGRGPRSPPAALAVLYAPQEPSFVALVEPRGGRRAVLLCSADGVPPPDIAVSRGQGHPPLATAGGPSDRRFEVRATPSSLRVEMAGLEPGDAGLYLCSATNSRGTAAASLRLDVRGVTVTVEPSQEVPEGTEATMSCSATAWGDKGVNYTWYRDGRWLREGPSGSFVLGRVSSADAGSYQCQASGTWGTATSVPLSLSVLCECPLVSPSTTEPRTCWVWGLSHPMSRCHPPCPLADPPRAVSVSTFLENRSGRGAMVLCTADSRPPSSLALYHQGHLLATSLSPAVTPGVRAIPSHNALRVELVAVGTAAGGRYLCVATNALGNGTASADFDVHS</sequence>
<evidence type="ECO:0000256" key="1">
    <source>
        <dbReference type="SAM" id="MobiDB-lite"/>
    </source>
</evidence>
<accession>A0A7K8JFF1</accession>
<reference evidence="3 4" key="1">
    <citation type="submission" date="2019-09" db="EMBL/GenBank/DDBJ databases">
        <title>Bird 10,000 Genomes (B10K) Project - Family phase.</title>
        <authorList>
            <person name="Zhang G."/>
        </authorList>
    </citation>
    <scope>NUCLEOTIDE SEQUENCE [LARGE SCALE GENOMIC DNA]</scope>
    <source>
        <strain evidence="3">B10K-CU-031-19</strain>
        <tissue evidence="3">Muscle</tissue>
    </source>
</reference>
<dbReference type="SUPFAM" id="SSF48726">
    <property type="entry name" value="Immunoglobulin"/>
    <property type="match status" value="4"/>
</dbReference>
<dbReference type="InterPro" id="IPR003598">
    <property type="entry name" value="Ig_sub2"/>
</dbReference>
<gene>
    <name evidence="3" type="primary">Siglec1_0</name>
    <name evidence="3" type="ORF">CHAPAP_R15844</name>
</gene>
<dbReference type="Pfam" id="PF13895">
    <property type="entry name" value="Ig_2"/>
    <property type="match status" value="2"/>
</dbReference>
<dbReference type="InterPro" id="IPR007110">
    <property type="entry name" value="Ig-like_dom"/>
</dbReference>
<dbReference type="PROSITE" id="PS50835">
    <property type="entry name" value="IG_LIKE"/>
    <property type="match status" value="3"/>
</dbReference>
<feature type="region of interest" description="Disordered" evidence="1">
    <location>
        <begin position="237"/>
        <end position="256"/>
    </location>
</feature>
<dbReference type="PANTHER" id="PTHR47243:SF1">
    <property type="entry name" value="SIALOADHESIN"/>
    <property type="match status" value="1"/>
</dbReference>
<keyword evidence="4" id="KW-1185">Reference proteome</keyword>
<feature type="domain" description="Ig-like" evidence="2">
    <location>
        <begin position="425"/>
        <end position="519"/>
    </location>
</feature>
<evidence type="ECO:0000313" key="4">
    <source>
        <dbReference type="Proteomes" id="UP000541605"/>
    </source>
</evidence>
<dbReference type="GO" id="GO:0005769">
    <property type="term" value="C:early endosome"/>
    <property type="evidence" value="ECO:0007669"/>
    <property type="project" value="TreeGrafter"/>
</dbReference>
<comment type="caution">
    <text evidence="3">The sequence shown here is derived from an EMBL/GenBank/DDBJ whole genome shotgun (WGS) entry which is preliminary data.</text>
</comment>
<feature type="domain" description="Ig-like" evidence="2">
    <location>
        <begin position="121"/>
        <end position="300"/>
    </location>
</feature>
<dbReference type="Gene3D" id="2.60.40.10">
    <property type="entry name" value="Immunoglobulins"/>
    <property type="match status" value="4"/>
</dbReference>
<dbReference type="GO" id="GO:0005770">
    <property type="term" value="C:late endosome"/>
    <property type="evidence" value="ECO:0007669"/>
    <property type="project" value="TreeGrafter"/>
</dbReference>
<dbReference type="EMBL" id="VWYX01003361">
    <property type="protein sequence ID" value="NXE02853.1"/>
    <property type="molecule type" value="Genomic_DNA"/>
</dbReference>
<organism evidence="3 4">
    <name type="scientific">Chaetorhynchus papuensis</name>
    <name type="common">pygmy drongo</name>
    <dbReference type="NCBI Taxonomy" id="254446"/>
    <lineage>
        <taxon>Eukaryota</taxon>
        <taxon>Metazoa</taxon>
        <taxon>Chordata</taxon>
        <taxon>Craniata</taxon>
        <taxon>Vertebrata</taxon>
        <taxon>Euteleostomi</taxon>
        <taxon>Archelosauria</taxon>
        <taxon>Archosauria</taxon>
        <taxon>Dinosauria</taxon>
        <taxon>Saurischia</taxon>
        <taxon>Theropoda</taxon>
        <taxon>Coelurosauria</taxon>
        <taxon>Aves</taxon>
        <taxon>Neognathae</taxon>
        <taxon>Neoaves</taxon>
        <taxon>Telluraves</taxon>
        <taxon>Australaves</taxon>
        <taxon>Passeriformes</taxon>
        <taxon>Rhipiduridae</taxon>
        <taxon>Chaetorhynchus</taxon>
    </lineage>
</organism>
<dbReference type="PANTHER" id="PTHR47243">
    <property type="entry name" value="SIALOADHESIN"/>
    <property type="match status" value="1"/>
</dbReference>
<dbReference type="InterPro" id="IPR003599">
    <property type="entry name" value="Ig_sub"/>
</dbReference>